<dbReference type="VEuPathDB" id="FungiDB:VP01_199g15"/>
<evidence type="ECO:0000313" key="2">
    <source>
        <dbReference type="EMBL" id="KNZ58108.1"/>
    </source>
</evidence>
<keyword evidence="3" id="KW-1185">Reference proteome</keyword>
<evidence type="ECO:0000313" key="3">
    <source>
        <dbReference type="Proteomes" id="UP000037035"/>
    </source>
</evidence>
<proteinExistence type="predicted"/>
<dbReference type="InterPro" id="IPR057670">
    <property type="entry name" value="SH3_retrovirus"/>
</dbReference>
<sequence length="91" mass="10429">MTRIKGRKFDAKGEEGQLIGFNAALHSYRLITRSGRVVETKHVKFLKRADQQLKIDSDDDIQFSPEEAQVEDLPVLIDPTLTADHREIEHD</sequence>
<name>A0A0L6VBI4_9BASI</name>
<dbReference type="Proteomes" id="UP000037035">
    <property type="component" value="Unassembled WGS sequence"/>
</dbReference>
<dbReference type="AlphaFoldDB" id="A0A0L6VBI4"/>
<gene>
    <name evidence="2" type="ORF">VP01_199g15</name>
</gene>
<dbReference type="Pfam" id="PF25597">
    <property type="entry name" value="SH3_retrovirus"/>
    <property type="match status" value="1"/>
</dbReference>
<evidence type="ECO:0000259" key="1">
    <source>
        <dbReference type="Pfam" id="PF25597"/>
    </source>
</evidence>
<reference evidence="2 3" key="1">
    <citation type="submission" date="2015-08" db="EMBL/GenBank/DDBJ databases">
        <title>Next Generation Sequencing and Analysis of the Genome of Puccinia sorghi L Schw, the Causal Agent of Maize Common Rust.</title>
        <authorList>
            <person name="Rochi L."/>
            <person name="Burguener G."/>
            <person name="Darino M."/>
            <person name="Turjanski A."/>
            <person name="Kreff E."/>
            <person name="Dieguez M.J."/>
            <person name="Sacco F."/>
        </authorList>
    </citation>
    <scope>NUCLEOTIDE SEQUENCE [LARGE SCALE GENOMIC DNA]</scope>
    <source>
        <strain evidence="2 3">RO10H11247</strain>
    </source>
</reference>
<comment type="caution">
    <text evidence="2">The sequence shown here is derived from an EMBL/GenBank/DDBJ whole genome shotgun (WGS) entry which is preliminary data.</text>
</comment>
<protein>
    <recommendedName>
        <fullName evidence="1">Retroviral polymerase SH3-like domain-containing protein</fullName>
    </recommendedName>
</protein>
<dbReference type="EMBL" id="LAVV01006836">
    <property type="protein sequence ID" value="KNZ58108.1"/>
    <property type="molecule type" value="Genomic_DNA"/>
</dbReference>
<organism evidence="2 3">
    <name type="scientific">Puccinia sorghi</name>
    <dbReference type="NCBI Taxonomy" id="27349"/>
    <lineage>
        <taxon>Eukaryota</taxon>
        <taxon>Fungi</taxon>
        <taxon>Dikarya</taxon>
        <taxon>Basidiomycota</taxon>
        <taxon>Pucciniomycotina</taxon>
        <taxon>Pucciniomycetes</taxon>
        <taxon>Pucciniales</taxon>
        <taxon>Pucciniaceae</taxon>
        <taxon>Puccinia</taxon>
    </lineage>
</organism>
<feature type="domain" description="Retroviral polymerase SH3-like" evidence="1">
    <location>
        <begin position="5"/>
        <end position="52"/>
    </location>
</feature>
<accession>A0A0L6VBI4</accession>
<dbReference type="OrthoDB" id="2507228at2759"/>